<evidence type="ECO:0000313" key="1">
    <source>
        <dbReference type="EMBL" id="KRY25691.1"/>
    </source>
</evidence>
<protein>
    <submittedName>
        <fullName evidence="1">Uncharacterized protein</fullName>
    </submittedName>
</protein>
<dbReference type="OrthoDB" id="5938976at2759"/>
<reference evidence="1 2" key="1">
    <citation type="submission" date="2015-01" db="EMBL/GenBank/DDBJ databases">
        <title>Evolution of Trichinella species and genotypes.</title>
        <authorList>
            <person name="Korhonen P.K."/>
            <person name="Edoardo P."/>
            <person name="Giuseppe L.R."/>
            <person name="Gasser R.B."/>
        </authorList>
    </citation>
    <scope>NUCLEOTIDE SEQUENCE [LARGE SCALE GENOMIC DNA]</scope>
    <source>
        <strain evidence="1">ISS3</strain>
    </source>
</reference>
<dbReference type="InParanoid" id="A0A0V1ALI5"/>
<evidence type="ECO:0000313" key="2">
    <source>
        <dbReference type="Proteomes" id="UP000054776"/>
    </source>
</evidence>
<name>A0A0V1ALI5_TRISP</name>
<proteinExistence type="predicted"/>
<gene>
    <name evidence="1" type="ORF">T01_11267</name>
</gene>
<comment type="caution">
    <text evidence="1">The sequence shown here is derived from an EMBL/GenBank/DDBJ whole genome shotgun (WGS) entry which is preliminary data.</text>
</comment>
<organism evidence="1 2">
    <name type="scientific">Trichinella spiralis</name>
    <name type="common">Trichina worm</name>
    <dbReference type="NCBI Taxonomy" id="6334"/>
    <lineage>
        <taxon>Eukaryota</taxon>
        <taxon>Metazoa</taxon>
        <taxon>Ecdysozoa</taxon>
        <taxon>Nematoda</taxon>
        <taxon>Enoplea</taxon>
        <taxon>Dorylaimia</taxon>
        <taxon>Trichinellida</taxon>
        <taxon>Trichinellidae</taxon>
        <taxon>Trichinella</taxon>
    </lineage>
</organism>
<accession>A0A0V1ALI5</accession>
<sequence length="57" mass="6576">MLNIPDQHGIFHNCSCQPTKGVFFTRLPVYLNLYALPSYTRNVPPLLQFRTVPLDLD</sequence>
<dbReference type="AlphaFoldDB" id="A0A0V1ALI5"/>
<dbReference type="Proteomes" id="UP000054776">
    <property type="component" value="Unassembled WGS sequence"/>
</dbReference>
<dbReference type="EMBL" id="JYDH01000786">
    <property type="protein sequence ID" value="KRY25691.1"/>
    <property type="molecule type" value="Genomic_DNA"/>
</dbReference>
<keyword evidence="2" id="KW-1185">Reference proteome</keyword>